<gene>
    <name evidence="2" type="ORF">ABDJ40_16090</name>
</gene>
<proteinExistence type="predicted"/>
<dbReference type="EMBL" id="JBDPZC010000007">
    <property type="protein sequence ID" value="MEO3714285.1"/>
    <property type="molecule type" value="Genomic_DNA"/>
</dbReference>
<evidence type="ECO:0000256" key="1">
    <source>
        <dbReference type="SAM" id="MobiDB-lite"/>
    </source>
</evidence>
<sequence length="107" mass="11180">MKSNERTQAPVAPVQRQAAAHAGANGASDSPRQQAQGAQIAQLNPRKAKGHSLGASHSKTGPNGKTTSHKPGKGRTENPRISAAKNNKRRRQMEANVGNSIAKGQGK</sequence>
<comment type="caution">
    <text evidence="2">The sequence shown here is derived from an EMBL/GenBank/DDBJ whole genome shotgun (WGS) entry which is preliminary data.</text>
</comment>
<feature type="compositionally biased region" description="Polar residues" evidence="1">
    <location>
        <begin position="28"/>
        <end position="42"/>
    </location>
</feature>
<evidence type="ECO:0000313" key="3">
    <source>
        <dbReference type="Proteomes" id="UP001462640"/>
    </source>
</evidence>
<dbReference type="Proteomes" id="UP001462640">
    <property type="component" value="Unassembled WGS sequence"/>
</dbReference>
<feature type="compositionally biased region" description="Polar residues" evidence="1">
    <location>
        <begin position="55"/>
        <end position="66"/>
    </location>
</feature>
<accession>A0ABV0GGV8</accession>
<dbReference type="RefSeq" id="WP_347611394.1">
    <property type="nucleotide sequence ID" value="NZ_JBDPZC010000007.1"/>
</dbReference>
<organism evidence="2 3">
    <name type="scientific">Roseateles flavus</name>
    <dbReference type="NCBI Taxonomy" id="3149041"/>
    <lineage>
        <taxon>Bacteria</taxon>
        <taxon>Pseudomonadati</taxon>
        <taxon>Pseudomonadota</taxon>
        <taxon>Betaproteobacteria</taxon>
        <taxon>Burkholderiales</taxon>
        <taxon>Sphaerotilaceae</taxon>
        <taxon>Roseateles</taxon>
    </lineage>
</organism>
<feature type="compositionally biased region" description="Low complexity" evidence="1">
    <location>
        <begin position="9"/>
        <end position="27"/>
    </location>
</feature>
<name>A0ABV0GGV8_9BURK</name>
<evidence type="ECO:0000313" key="2">
    <source>
        <dbReference type="EMBL" id="MEO3714285.1"/>
    </source>
</evidence>
<reference evidence="2 3" key="1">
    <citation type="submission" date="2024-05" db="EMBL/GenBank/DDBJ databases">
        <title>Roseateles sp. 2.12 16S ribosomal RNA gene Genome sequencing and assembly.</title>
        <authorList>
            <person name="Woo H."/>
        </authorList>
    </citation>
    <scope>NUCLEOTIDE SEQUENCE [LARGE SCALE GENOMIC DNA]</scope>
    <source>
        <strain evidence="2 3">2.12</strain>
    </source>
</reference>
<feature type="region of interest" description="Disordered" evidence="1">
    <location>
        <begin position="1"/>
        <end position="107"/>
    </location>
</feature>
<protein>
    <submittedName>
        <fullName evidence="2">Uncharacterized protein</fullName>
    </submittedName>
</protein>
<keyword evidence="3" id="KW-1185">Reference proteome</keyword>